<evidence type="ECO:0000313" key="2">
    <source>
        <dbReference type="Proteomes" id="UP000599074"/>
    </source>
</evidence>
<dbReference type="AlphaFoldDB" id="A0A8J3TCE7"/>
<evidence type="ECO:0000313" key="1">
    <source>
        <dbReference type="EMBL" id="GII24143.1"/>
    </source>
</evidence>
<dbReference type="EMBL" id="BOON01000034">
    <property type="protein sequence ID" value="GII24143.1"/>
    <property type="molecule type" value="Genomic_DNA"/>
</dbReference>
<accession>A0A8J3TCE7</accession>
<comment type="caution">
    <text evidence="1">The sequence shown here is derived from an EMBL/GenBank/DDBJ whole genome shotgun (WGS) entry which is preliminary data.</text>
</comment>
<sequence>MAVAFGATLAGCGDAQQAIGRAHLVNEMASRLDHASELTYTADYQLADGQRATIAQAQDPRRAAYTYPGGKFATTRDSTADCRLEAGGTTCTLTAPPSPSTETTFSLLSAVRERGLVPPTLVVGLLTSASLSPNTVIEQHDTTLAGEHATCISVSGVENSAASQFDACITSGGVLGSFKGLVDGKTLEVSLIRYVASVTDDAFDLPARARVVDQRPKAP</sequence>
<dbReference type="Proteomes" id="UP000599074">
    <property type="component" value="Unassembled WGS sequence"/>
</dbReference>
<proteinExistence type="predicted"/>
<name>A0A8J3TCE7_9ACTN</name>
<keyword evidence="2" id="KW-1185">Reference proteome</keyword>
<protein>
    <submittedName>
        <fullName evidence="1">Uncharacterized protein</fullName>
    </submittedName>
</protein>
<gene>
    <name evidence="1" type="ORF">Pme01_37400</name>
</gene>
<reference evidence="1" key="1">
    <citation type="submission" date="2021-01" db="EMBL/GenBank/DDBJ databases">
        <title>Whole genome shotgun sequence of Planosporangium mesophilum NBRC 109066.</title>
        <authorList>
            <person name="Komaki H."/>
            <person name="Tamura T."/>
        </authorList>
    </citation>
    <scope>NUCLEOTIDE SEQUENCE</scope>
    <source>
        <strain evidence="1">NBRC 109066</strain>
    </source>
</reference>
<organism evidence="1 2">
    <name type="scientific">Planosporangium mesophilum</name>
    <dbReference type="NCBI Taxonomy" id="689768"/>
    <lineage>
        <taxon>Bacteria</taxon>
        <taxon>Bacillati</taxon>
        <taxon>Actinomycetota</taxon>
        <taxon>Actinomycetes</taxon>
        <taxon>Micromonosporales</taxon>
        <taxon>Micromonosporaceae</taxon>
        <taxon>Planosporangium</taxon>
    </lineage>
</organism>